<dbReference type="InterPro" id="IPR005636">
    <property type="entry name" value="DTW"/>
</dbReference>
<keyword evidence="2" id="KW-0808">Transferase</keyword>
<evidence type="ECO:0000256" key="2">
    <source>
        <dbReference type="ARBA" id="ARBA00022679"/>
    </source>
</evidence>
<keyword evidence="8" id="KW-1185">Reference proteome</keyword>
<evidence type="ECO:0000259" key="6">
    <source>
        <dbReference type="SMART" id="SM01144"/>
    </source>
</evidence>
<evidence type="ECO:0000256" key="5">
    <source>
        <dbReference type="ARBA" id="ARBA00034489"/>
    </source>
</evidence>
<evidence type="ECO:0000313" key="8">
    <source>
        <dbReference type="Proteomes" id="UP000516028"/>
    </source>
</evidence>
<keyword evidence="3" id="KW-0949">S-adenosyl-L-methionine</keyword>
<keyword evidence="4" id="KW-0819">tRNA processing</keyword>
<organism evidence="7 8">
    <name type="scientific">Diaphorobacter aerolatus</name>
    <dbReference type="NCBI Taxonomy" id="1288495"/>
    <lineage>
        <taxon>Bacteria</taxon>
        <taxon>Pseudomonadati</taxon>
        <taxon>Pseudomonadota</taxon>
        <taxon>Betaproteobacteria</taxon>
        <taxon>Burkholderiales</taxon>
        <taxon>Comamonadaceae</taxon>
        <taxon>Diaphorobacter</taxon>
    </lineage>
</organism>
<sequence length="208" mass="22692">MSETPFSPSPRRPICAQCLRPTTSCICGAVRPVRVTTEVLILMHPDEARHAKNTGRLLHLCLPGSRLLSGTRFDDHVLNDALFCAWGDQPPPEHTLLLYPGTGGVSMPKTATGARVRLVLIDATWRKSRQLVAAHAQLQRLPRLALNDPPPSRYAIRKAHEAHQLSTLEAAQLALTLLEPASGSGLKGLNDAMAAFVAIQRPFWPHAT</sequence>
<accession>A0A7H0GPY7</accession>
<dbReference type="PANTHER" id="PTHR21392">
    <property type="entry name" value="TRNA-URIDINE AMINOCARBOXYPROPYLTRANSFERASE 2"/>
    <property type="match status" value="1"/>
</dbReference>
<evidence type="ECO:0000256" key="4">
    <source>
        <dbReference type="ARBA" id="ARBA00022694"/>
    </source>
</evidence>
<dbReference type="EC" id="2.5.1.25" evidence="1"/>
<dbReference type="EMBL" id="CP060783">
    <property type="protein sequence ID" value="QNP50353.1"/>
    <property type="molecule type" value="Genomic_DNA"/>
</dbReference>
<dbReference type="PANTHER" id="PTHR21392:SF0">
    <property type="entry name" value="TRNA-URIDINE AMINOCARBOXYPROPYLTRANSFERASE 2"/>
    <property type="match status" value="1"/>
</dbReference>
<dbReference type="AlphaFoldDB" id="A0A7H0GPY7"/>
<dbReference type="InterPro" id="IPR039262">
    <property type="entry name" value="DTWD2/TAPT"/>
</dbReference>
<gene>
    <name evidence="7" type="ORF">H9K75_01170</name>
</gene>
<dbReference type="Pfam" id="PF03942">
    <property type="entry name" value="DTW"/>
    <property type="match status" value="1"/>
</dbReference>
<proteinExistence type="inferred from homology"/>
<comment type="similarity">
    <text evidence="5">Belongs to the TDD superfamily. DTWD2 family.</text>
</comment>
<name>A0A7H0GPY7_9BURK</name>
<evidence type="ECO:0000256" key="3">
    <source>
        <dbReference type="ARBA" id="ARBA00022691"/>
    </source>
</evidence>
<protein>
    <recommendedName>
        <fullName evidence="1">tRNA-uridine aminocarboxypropyltransferase</fullName>
        <ecNumber evidence="1">2.5.1.25</ecNumber>
    </recommendedName>
</protein>
<dbReference type="GO" id="GO:0016432">
    <property type="term" value="F:tRNA-uridine aminocarboxypropyltransferase activity"/>
    <property type="evidence" value="ECO:0007669"/>
    <property type="project" value="UniProtKB-EC"/>
</dbReference>
<dbReference type="KEGG" id="daer:H9K75_01170"/>
<feature type="domain" description="DTW" evidence="6">
    <location>
        <begin position="11"/>
        <end position="202"/>
    </location>
</feature>
<dbReference type="SMART" id="SM01144">
    <property type="entry name" value="DTW"/>
    <property type="match status" value="1"/>
</dbReference>
<reference evidence="7 8" key="1">
    <citation type="submission" date="2020-08" db="EMBL/GenBank/DDBJ databases">
        <title>Genome sequence of Diaphorobacter aerolatus KACC 16536T.</title>
        <authorList>
            <person name="Hyun D.-W."/>
            <person name="Bae J.-W."/>
        </authorList>
    </citation>
    <scope>NUCLEOTIDE SEQUENCE [LARGE SCALE GENOMIC DNA]</scope>
    <source>
        <strain evidence="7 8">KACC 16536</strain>
    </source>
</reference>
<dbReference type="Proteomes" id="UP000516028">
    <property type="component" value="Chromosome"/>
</dbReference>
<dbReference type="GO" id="GO:0008033">
    <property type="term" value="P:tRNA processing"/>
    <property type="evidence" value="ECO:0007669"/>
    <property type="project" value="UniProtKB-KW"/>
</dbReference>
<evidence type="ECO:0000313" key="7">
    <source>
        <dbReference type="EMBL" id="QNP50353.1"/>
    </source>
</evidence>
<evidence type="ECO:0000256" key="1">
    <source>
        <dbReference type="ARBA" id="ARBA00012386"/>
    </source>
</evidence>